<name>A0ACC7NV09_9BACL</name>
<keyword evidence="2" id="KW-1185">Reference proteome</keyword>
<reference evidence="1" key="1">
    <citation type="submission" date="2024-12" db="EMBL/GenBank/DDBJ databases">
        <authorList>
            <person name="Wu N."/>
        </authorList>
    </citation>
    <scope>NUCLEOTIDE SEQUENCE</scope>
    <source>
        <strain evidence="1">P15</strain>
    </source>
</reference>
<organism evidence="1 2">
    <name type="scientific">Paenibacillus mesotrionivorans</name>
    <dbReference type="NCBI Taxonomy" id="3160968"/>
    <lineage>
        <taxon>Bacteria</taxon>
        <taxon>Bacillati</taxon>
        <taxon>Bacillota</taxon>
        <taxon>Bacilli</taxon>
        <taxon>Bacillales</taxon>
        <taxon>Paenibacillaceae</taxon>
        <taxon>Paenibacillus</taxon>
    </lineage>
</organism>
<sequence>MEHSNEDTLANEAALRFCGSADYRLEVCGGGTNNTTRHLAYAGQAYMLRLYNTHEEWEKAAFEHQLLIALRRLMPGLPFGIPQPEMGAAGVGLIRLENGKLAAMFRYLDGAAPDFGLPAQAEAFGRAAGQLSGALEQVEQQEAGLDLPAYPPYYALAAAHPSCPLYEVLRFCWEPSDEFAGCMEALDVLGRQLEKVIPVLDKLALLPHQLIHGDLNASNALVTPSGEIAALLDFEFVTRDLKAMEPSVCLWGLLPEAGADEQAEARAWVSLEAFWRGFIEVRPLSAAECRVIPELMQLRSLDVFLHFLGRYRDGVDDASMLLRQIPDTAARLGQVEKHGERLLVLLEGQ</sequence>
<comment type="caution">
    <text evidence="1">The sequence shown here is derived from an EMBL/GenBank/DDBJ whole genome shotgun (WGS) entry which is preliminary data.</text>
</comment>
<protein>
    <submittedName>
        <fullName evidence="1">Phosphotransferase</fullName>
    </submittedName>
</protein>
<accession>A0ACC7NV09</accession>
<dbReference type="EMBL" id="JBJURJ010000003">
    <property type="protein sequence ID" value="MFM9327865.1"/>
    <property type="molecule type" value="Genomic_DNA"/>
</dbReference>
<proteinExistence type="predicted"/>
<dbReference type="Proteomes" id="UP001631969">
    <property type="component" value="Unassembled WGS sequence"/>
</dbReference>
<gene>
    <name evidence="1" type="ORF">ACI1P1_06055</name>
</gene>
<evidence type="ECO:0000313" key="2">
    <source>
        <dbReference type="Proteomes" id="UP001631969"/>
    </source>
</evidence>
<evidence type="ECO:0000313" key="1">
    <source>
        <dbReference type="EMBL" id="MFM9327865.1"/>
    </source>
</evidence>